<dbReference type="HAMAP" id="MF_01270">
    <property type="entry name" value="AnhMurNAc_kinase"/>
    <property type="match status" value="1"/>
</dbReference>
<sequence>MTERYIGLMSGTSLDGVDAVLATFDDDGNCNVTVDFFVPYPALVRDAVLALQPADGNELDRAARLGNTLAGLYAEAVRGVLDTGGLSAADITAIGCHGQTIRHAPHAGYTLQIGNLAGLAEATGIDVCGDFRSRDIAAGGHGAPLVPAFHEALFAHPEQAHAIVNIGGISNLTRLDPVQPVIGFDCGPGNILMDAWCHRHTGARFDQSGGWAASGQVDATLLESLLAEPFFAVEPPKSTGRDLFDLTWLDAHLAGSELAPADVQATLLELTAVSIADAVERWAPTASSVYVCGGGAMNDRLMARLAEALPGRQLSTTAVLGLPVHQVEAAAFAWLARQLIHREPGNLAAVTGARGPRVLGAIYPR</sequence>
<comment type="pathway">
    <text evidence="1">Cell wall biogenesis; peptidoglycan recycling.</text>
</comment>
<dbReference type="STRING" id="1123014.SAMN02745746_03653"/>
<gene>
    <name evidence="1" type="primary">anmK</name>
    <name evidence="2" type="ORF">SAMN02745746_03653</name>
</gene>
<dbReference type="GO" id="GO:0009254">
    <property type="term" value="P:peptidoglycan turnover"/>
    <property type="evidence" value="ECO:0007669"/>
    <property type="project" value="UniProtKB-UniRule"/>
</dbReference>
<dbReference type="Pfam" id="PF03702">
    <property type="entry name" value="AnmK"/>
    <property type="match status" value="1"/>
</dbReference>
<dbReference type="GO" id="GO:0097175">
    <property type="term" value="P:1,6-anhydro-N-acetyl-beta-muramic acid catabolic process"/>
    <property type="evidence" value="ECO:0007669"/>
    <property type="project" value="UniProtKB-UniRule"/>
</dbReference>
<comment type="function">
    <text evidence="1">Catalyzes the specific phosphorylation of 1,6-anhydro-N-acetylmuramic acid (anhMurNAc) with the simultaneous cleavage of the 1,6-anhydro ring, generating MurNAc-6-P. Is required for the utilization of anhMurNAc either imported from the medium or derived from its own cell wall murein, and thus plays a role in cell wall recycling.</text>
</comment>
<dbReference type="UniPathway" id="UPA00544"/>
<dbReference type="GO" id="GO:0006040">
    <property type="term" value="P:amino sugar metabolic process"/>
    <property type="evidence" value="ECO:0007669"/>
    <property type="project" value="InterPro"/>
</dbReference>
<keyword evidence="3" id="KW-1185">Reference proteome</keyword>
<comment type="pathway">
    <text evidence="1">Amino-sugar metabolism; 1,6-anhydro-N-acetylmuramate degradation.</text>
</comment>
<keyword evidence="1" id="KW-0808">Transferase</keyword>
<keyword evidence="1 2" id="KW-0418">Kinase</keyword>
<feature type="binding site" evidence="1">
    <location>
        <begin position="11"/>
        <end position="18"/>
    </location>
    <ligand>
        <name>ATP</name>
        <dbReference type="ChEBI" id="CHEBI:30616"/>
    </ligand>
</feature>
<keyword evidence="1" id="KW-0547">Nucleotide-binding</keyword>
<dbReference type="EC" id="2.7.1.170" evidence="1"/>
<evidence type="ECO:0000313" key="2">
    <source>
        <dbReference type="EMBL" id="SMF49531.1"/>
    </source>
</evidence>
<proteinExistence type="inferred from homology"/>
<dbReference type="Gene3D" id="3.30.420.40">
    <property type="match status" value="2"/>
</dbReference>
<name>A0A1Y6C9U2_9NEIS</name>
<dbReference type="GO" id="GO:0016301">
    <property type="term" value="F:kinase activity"/>
    <property type="evidence" value="ECO:0007669"/>
    <property type="project" value="UniProtKB-KW"/>
</dbReference>
<dbReference type="EMBL" id="FXAG01000026">
    <property type="protein sequence ID" value="SMF49531.1"/>
    <property type="molecule type" value="Genomic_DNA"/>
</dbReference>
<protein>
    <recommendedName>
        <fullName evidence="1">Anhydro-N-acetylmuramic acid kinase</fullName>
        <ecNumber evidence="1">2.7.1.170</ecNumber>
    </recommendedName>
    <alternativeName>
        <fullName evidence="1">AnhMurNAc kinase</fullName>
    </alternativeName>
</protein>
<dbReference type="PANTHER" id="PTHR30605">
    <property type="entry name" value="ANHYDRO-N-ACETYLMURAMIC ACID KINASE"/>
    <property type="match status" value="1"/>
</dbReference>
<dbReference type="Proteomes" id="UP000192920">
    <property type="component" value="Unassembled WGS sequence"/>
</dbReference>
<dbReference type="SUPFAM" id="SSF53067">
    <property type="entry name" value="Actin-like ATPase domain"/>
    <property type="match status" value="1"/>
</dbReference>
<dbReference type="NCBIfam" id="NF007139">
    <property type="entry name" value="PRK09585.1-3"/>
    <property type="match status" value="1"/>
</dbReference>
<keyword evidence="1" id="KW-0067">ATP-binding</keyword>
<comment type="similarity">
    <text evidence="1">Belongs to the anhydro-N-acetylmuramic acid kinase family.</text>
</comment>
<dbReference type="CDD" id="cd24050">
    <property type="entry name" value="ASKHA_NBD_ANMK"/>
    <property type="match status" value="1"/>
</dbReference>
<keyword evidence="1" id="KW-0119">Carbohydrate metabolism</keyword>
<dbReference type="RefSeq" id="WP_085277659.1">
    <property type="nucleotide sequence ID" value="NZ_FXAG01000026.1"/>
</dbReference>
<dbReference type="InterPro" id="IPR005338">
    <property type="entry name" value="Anhydro_N_Ac-Mur_kinase"/>
</dbReference>
<comment type="catalytic activity">
    <reaction evidence="1">
        <text>1,6-anhydro-N-acetyl-beta-muramate + ATP + H2O = N-acetyl-D-muramate 6-phosphate + ADP + H(+)</text>
        <dbReference type="Rhea" id="RHEA:24952"/>
        <dbReference type="ChEBI" id="CHEBI:15377"/>
        <dbReference type="ChEBI" id="CHEBI:15378"/>
        <dbReference type="ChEBI" id="CHEBI:30616"/>
        <dbReference type="ChEBI" id="CHEBI:58690"/>
        <dbReference type="ChEBI" id="CHEBI:58722"/>
        <dbReference type="ChEBI" id="CHEBI:456216"/>
        <dbReference type="EC" id="2.7.1.170"/>
    </reaction>
</comment>
<accession>A0A1Y6C9U2</accession>
<reference evidence="3" key="1">
    <citation type="submission" date="2017-04" db="EMBL/GenBank/DDBJ databases">
        <authorList>
            <person name="Varghese N."/>
            <person name="Submissions S."/>
        </authorList>
    </citation>
    <scope>NUCLEOTIDE SEQUENCE [LARGE SCALE GENOMIC DNA]</scope>
    <source>
        <strain evidence="3">DSM 22618</strain>
    </source>
</reference>
<dbReference type="GO" id="GO:0016773">
    <property type="term" value="F:phosphotransferase activity, alcohol group as acceptor"/>
    <property type="evidence" value="ECO:0007669"/>
    <property type="project" value="UniProtKB-UniRule"/>
</dbReference>
<dbReference type="UniPathway" id="UPA00343"/>
<evidence type="ECO:0000313" key="3">
    <source>
        <dbReference type="Proteomes" id="UP000192920"/>
    </source>
</evidence>
<dbReference type="GO" id="GO:0005524">
    <property type="term" value="F:ATP binding"/>
    <property type="evidence" value="ECO:0007669"/>
    <property type="project" value="UniProtKB-UniRule"/>
</dbReference>
<evidence type="ECO:0000256" key="1">
    <source>
        <dbReference type="HAMAP-Rule" id="MF_01270"/>
    </source>
</evidence>
<dbReference type="PANTHER" id="PTHR30605:SF0">
    <property type="entry name" value="ANHYDRO-N-ACETYLMURAMIC ACID KINASE"/>
    <property type="match status" value="1"/>
</dbReference>
<organism evidence="2 3">
    <name type="scientific">Pseudogulbenkiania subflava DSM 22618</name>
    <dbReference type="NCBI Taxonomy" id="1123014"/>
    <lineage>
        <taxon>Bacteria</taxon>
        <taxon>Pseudomonadati</taxon>
        <taxon>Pseudomonadota</taxon>
        <taxon>Betaproteobacteria</taxon>
        <taxon>Neisseriales</taxon>
        <taxon>Chromobacteriaceae</taxon>
        <taxon>Pseudogulbenkiania</taxon>
    </lineage>
</organism>
<dbReference type="AlphaFoldDB" id="A0A1Y6C9U2"/>
<dbReference type="InterPro" id="IPR043129">
    <property type="entry name" value="ATPase_NBD"/>
</dbReference>